<dbReference type="InterPro" id="IPR029063">
    <property type="entry name" value="SAM-dependent_MTases_sf"/>
</dbReference>
<evidence type="ECO:0000313" key="1">
    <source>
        <dbReference type="EMBL" id="MPM29216.1"/>
    </source>
</evidence>
<dbReference type="EMBL" id="VSSQ01005453">
    <property type="protein sequence ID" value="MPM29216.1"/>
    <property type="molecule type" value="Genomic_DNA"/>
</dbReference>
<comment type="caution">
    <text evidence="1">The sequence shown here is derived from an EMBL/GenBank/DDBJ whole genome shotgun (WGS) entry which is preliminary data.</text>
</comment>
<evidence type="ECO:0008006" key="2">
    <source>
        <dbReference type="Google" id="ProtNLM"/>
    </source>
</evidence>
<name>A0A644YL43_9ZZZZ</name>
<dbReference type="AlphaFoldDB" id="A0A644YL43"/>
<dbReference type="Gene3D" id="3.40.50.150">
    <property type="entry name" value="Vaccinia Virus protein VP39"/>
    <property type="match status" value="1"/>
</dbReference>
<proteinExistence type="predicted"/>
<reference evidence="1" key="1">
    <citation type="submission" date="2019-08" db="EMBL/GenBank/DDBJ databases">
        <authorList>
            <person name="Kucharzyk K."/>
            <person name="Murdoch R.W."/>
            <person name="Higgins S."/>
            <person name="Loffler F."/>
        </authorList>
    </citation>
    <scope>NUCLEOTIDE SEQUENCE</scope>
</reference>
<protein>
    <recommendedName>
        <fullName evidence="2">Methyltransferase type 11 domain-containing protein</fullName>
    </recommendedName>
</protein>
<gene>
    <name evidence="1" type="ORF">SDC9_75756</name>
</gene>
<accession>A0A644YL43</accession>
<organism evidence="1">
    <name type="scientific">bioreactor metagenome</name>
    <dbReference type="NCBI Taxonomy" id="1076179"/>
    <lineage>
        <taxon>unclassified sequences</taxon>
        <taxon>metagenomes</taxon>
        <taxon>ecological metagenomes</taxon>
    </lineage>
</organism>
<sequence>MNNIFVSLEKEVFRGNILDVGLDNNGVIYNVYKYHDEDLDVDYLEGRENTRSMRSDYYDSCILFFSLHNIVNGREKKKLFEHISECLKNNGYVYIWDIDKKPLQTFRGNIKVSLPDKTLKDFKINCLNPFTNNSKEKIINVLKEFFEVLDIKYSDNIFSIVCKKRGI</sequence>
<dbReference type="SUPFAM" id="SSF53335">
    <property type="entry name" value="S-adenosyl-L-methionine-dependent methyltransferases"/>
    <property type="match status" value="1"/>
</dbReference>